<dbReference type="InterPro" id="IPR004610">
    <property type="entry name" value="RecJ"/>
</dbReference>
<dbReference type="GO" id="GO:0003676">
    <property type="term" value="F:nucleic acid binding"/>
    <property type="evidence" value="ECO:0007669"/>
    <property type="project" value="InterPro"/>
</dbReference>
<evidence type="ECO:0000259" key="8">
    <source>
        <dbReference type="Pfam" id="PF17768"/>
    </source>
</evidence>
<evidence type="ECO:0000259" key="6">
    <source>
        <dbReference type="Pfam" id="PF01368"/>
    </source>
</evidence>
<dbReference type="Gene3D" id="3.10.310.30">
    <property type="match status" value="1"/>
</dbReference>
<evidence type="ECO:0000313" key="10">
    <source>
        <dbReference type="Proteomes" id="UP000001302"/>
    </source>
</evidence>
<feature type="domain" description="DHHA1" evidence="7">
    <location>
        <begin position="387"/>
        <end position="478"/>
    </location>
</feature>
<dbReference type="PANTHER" id="PTHR30255:SF2">
    <property type="entry name" value="SINGLE-STRANDED-DNA-SPECIFIC EXONUCLEASE RECJ"/>
    <property type="match status" value="1"/>
</dbReference>
<dbReference type="EMBL" id="CP002156">
    <property type="protein sequence ID" value="ADM08424.1"/>
    <property type="molecule type" value="Genomic_DNA"/>
</dbReference>
<dbReference type="PANTHER" id="PTHR30255">
    <property type="entry name" value="SINGLE-STRANDED-DNA-SPECIFIC EXONUCLEASE RECJ"/>
    <property type="match status" value="1"/>
</dbReference>
<evidence type="ECO:0000313" key="9">
    <source>
        <dbReference type="EMBL" id="ADM08424.1"/>
    </source>
</evidence>
<keyword evidence="10" id="KW-1185">Reference proteome</keyword>
<dbReference type="InterPro" id="IPR038763">
    <property type="entry name" value="DHH_sf"/>
</dbReference>
<dbReference type="KEGG" id="pbr:PB2503_01727"/>
<dbReference type="HOGENOM" id="CLU_009736_5_1_5"/>
<dbReference type="Proteomes" id="UP000001302">
    <property type="component" value="Chromosome"/>
</dbReference>
<gene>
    <name evidence="9" type="ordered locus">PB2503_01727</name>
</gene>
<dbReference type="RefSeq" id="WP_013299398.1">
    <property type="nucleotide sequence ID" value="NC_014414.1"/>
</dbReference>
<keyword evidence="3" id="KW-0540">Nuclease</keyword>
<dbReference type="AlphaFoldDB" id="E0TBT1"/>
<name>E0TBT1_PARBH</name>
<evidence type="ECO:0000259" key="7">
    <source>
        <dbReference type="Pfam" id="PF02272"/>
    </source>
</evidence>
<reference evidence="10" key="1">
    <citation type="submission" date="2010-08" db="EMBL/GenBank/DDBJ databases">
        <title>Genome sequence of Parvularcula bermudensis HTCC2503.</title>
        <authorList>
            <person name="Kang D.-M."/>
            <person name="Oh H.-M."/>
            <person name="Cho J.-C."/>
        </authorList>
    </citation>
    <scope>NUCLEOTIDE SEQUENCE [LARGE SCALE GENOMIC DNA]</scope>
    <source>
        <strain evidence="10">ATCC BAA-594 / HTCC2503 / KCTC 12087</strain>
    </source>
</reference>
<dbReference type="SUPFAM" id="SSF64182">
    <property type="entry name" value="DHH phosphoesterases"/>
    <property type="match status" value="1"/>
</dbReference>
<evidence type="ECO:0000256" key="5">
    <source>
        <dbReference type="ARBA" id="ARBA00022839"/>
    </source>
</evidence>
<proteinExistence type="inferred from homology"/>
<keyword evidence="5 9" id="KW-0269">Exonuclease</keyword>
<protein>
    <recommendedName>
        <fullName evidence="2">Single-stranded-DNA-specific exonuclease RecJ</fullName>
    </recommendedName>
</protein>
<dbReference type="GO" id="GO:0008409">
    <property type="term" value="F:5'-3' exonuclease activity"/>
    <property type="evidence" value="ECO:0007669"/>
    <property type="project" value="InterPro"/>
</dbReference>
<evidence type="ECO:0000256" key="4">
    <source>
        <dbReference type="ARBA" id="ARBA00022801"/>
    </source>
</evidence>
<dbReference type="eggNOG" id="COG0608">
    <property type="taxonomic scope" value="Bacteria"/>
</dbReference>
<dbReference type="Gene3D" id="3.90.1640.30">
    <property type="match status" value="1"/>
</dbReference>
<dbReference type="Pfam" id="PF02272">
    <property type="entry name" value="DHHA1"/>
    <property type="match status" value="1"/>
</dbReference>
<feature type="domain" description="DDH" evidence="6">
    <location>
        <begin position="104"/>
        <end position="218"/>
    </location>
</feature>
<dbReference type="GO" id="GO:0006310">
    <property type="term" value="P:DNA recombination"/>
    <property type="evidence" value="ECO:0007669"/>
    <property type="project" value="InterPro"/>
</dbReference>
<keyword evidence="4" id="KW-0378">Hydrolase</keyword>
<dbReference type="STRING" id="314260.PB2503_01727"/>
<evidence type="ECO:0000256" key="3">
    <source>
        <dbReference type="ARBA" id="ARBA00022722"/>
    </source>
</evidence>
<evidence type="ECO:0000256" key="1">
    <source>
        <dbReference type="ARBA" id="ARBA00005915"/>
    </source>
</evidence>
<dbReference type="NCBIfam" id="TIGR00644">
    <property type="entry name" value="recJ"/>
    <property type="match status" value="1"/>
</dbReference>
<dbReference type="OrthoDB" id="9809852at2"/>
<dbReference type="Pfam" id="PF01368">
    <property type="entry name" value="DHH"/>
    <property type="match status" value="1"/>
</dbReference>
<accession>E0TBT1</accession>
<sequence>MSTTPLSSDDHLVETAFLGVTRSVTGRRWRRRAFDARAAETIAQRLDIDPLLSEVVAARQVTPDLAAAWLSPRLRDDLPDPSCLKGMDTAAARLADAIIAGETIGLFGDFDVDGTTSSAIMARYLRAVGAAPLIHLPNRQSEGYGPNLPAFLAMKEKGASLIVTLDCGATAHGVLAAAAEEGLEVIVVDHHLMSLPAPTAVAVVNPNRPDCLSGLTMLSAGGVTFLTLVALNRTLRERGFFADRPPPDLLRLLDLVALSLVCDVMPLKGLGRTLTRQGLALLGHIEGAGSGNQGIRALAAEAGAKGPAAAAHFGYAIGPRINAAGRIGHAMTAFDLLTTDDPVKAAALAAELSDLNGIRQGVEAAVLEEACKAAEDQGDRDAPLPLVVAGEGWHPGVIGIVAGRLKERFGRPALVISLAGEEGKGSGRSLPGVDLGAAIGAAVEAGLLLGGGGHPMAAGLTVRRDGLGELRAFLDARLGEAIAAAQADRVLSLDGIVAPTGITRSLHDGLLQAAPFGNGNPEPRFALADISVRELRVLKDKHMAVTLADDTGGRARGIAFGCVGQPLGDLLEAGRAGQRLHLAGRIKPDEYRGGNAAQIHLEDGAVVKDA</sequence>
<dbReference type="InterPro" id="IPR003156">
    <property type="entry name" value="DHHA1_dom"/>
</dbReference>
<comment type="similarity">
    <text evidence="1">Belongs to the RecJ family.</text>
</comment>
<evidence type="ECO:0000256" key="2">
    <source>
        <dbReference type="ARBA" id="ARBA00019841"/>
    </source>
</evidence>
<feature type="domain" description="RecJ OB" evidence="8">
    <location>
        <begin position="494"/>
        <end position="603"/>
    </location>
</feature>
<reference evidence="9 10" key="2">
    <citation type="journal article" date="2011" name="J. Bacteriol.">
        <title>Complete genome sequence of strain HTCC2503T of Parvularcula bermudensis, the type species of the order "Parvularculales" in the class Alphaproteobacteria.</title>
        <authorList>
            <person name="Oh H.M."/>
            <person name="Kang I."/>
            <person name="Vergin K.L."/>
            <person name="Kang D."/>
            <person name="Rhee K.H."/>
            <person name="Giovannoni S.J."/>
            <person name="Cho J.C."/>
        </authorList>
    </citation>
    <scope>NUCLEOTIDE SEQUENCE [LARGE SCALE GENOMIC DNA]</scope>
    <source>
        <strain evidence="10">ATCC BAA-594 / HTCC2503 / KCTC 12087</strain>
    </source>
</reference>
<organism evidence="9 10">
    <name type="scientific">Parvularcula bermudensis (strain ATCC BAA-594 / HTCC2503 / KCTC 12087)</name>
    <dbReference type="NCBI Taxonomy" id="314260"/>
    <lineage>
        <taxon>Bacteria</taxon>
        <taxon>Pseudomonadati</taxon>
        <taxon>Pseudomonadota</taxon>
        <taxon>Alphaproteobacteria</taxon>
        <taxon>Parvularculales</taxon>
        <taxon>Parvularculaceae</taxon>
        <taxon>Parvularcula</taxon>
    </lineage>
</organism>
<dbReference type="InterPro" id="IPR001667">
    <property type="entry name" value="DDH_dom"/>
</dbReference>
<dbReference type="Pfam" id="PF17768">
    <property type="entry name" value="RecJ_OB"/>
    <property type="match status" value="1"/>
</dbReference>
<dbReference type="InterPro" id="IPR041122">
    <property type="entry name" value="RecJ_OB"/>
</dbReference>
<dbReference type="InterPro" id="IPR051673">
    <property type="entry name" value="SSDNA_exonuclease_RecJ"/>
</dbReference>
<dbReference type="GO" id="GO:0006281">
    <property type="term" value="P:DNA repair"/>
    <property type="evidence" value="ECO:0007669"/>
    <property type="project" value="InterPro"/>
</dbReference>